<sequence length="64" mass="6800">MQLSCISHPVHKPVACNPSHLSSCSPHCALLSSPSQPPSFAAVLVAGDGRQVRPLRELGTRLEQ</sequence>
<reference evidence="1" key="2">
    <citation type="journal article" date="2015" name="Data Brief">
        <title>Shoot transcriptome of the giant reed, Arundo donax.</title>
        <authorList>
            <person name="Barrero R.A."/>
            <person name="Guerrero F.D."/>
            <person name="Moolhuijzen P."/>
            <person name="Goolsby J.A."/>
            <person name="Tidwell J."/>
            <person name="Bellgard S.E."/>
            <person name="Bellgard M.I."/>
        </authorList>
    </citation>
    <scope>NUCLEOTIDE SEQUENCE</scope>
    <source>
        <tissue evidence="1">Shoot tissue taken approximately 20 cm above the soil surface</tissue>
    </source>
</reference>
<organism evidence="1">
    <name type="scientific">Arundo donax</name>
    <name type="common">Giant reed</name>
    <name type="synonym">Donax arundinaceus</name>
    <dbReference type="NCBI Taxonomy" id="35708"/>
    <lineage>
        <taxon>Eukaryota</taxon>
        <taxon>Viridiplantae</taxon>
        <taxon>Streptophyta</taxon>
        <taxon>Embryophyta</taxon>
        <taxon>Tracheophyta</taxon>
        <taxon>Spermatophyta</taxon>
        <taxon>Magnoliopsida</taxon>
        <taxon>Liliopsida</taxon>
        <taxon>Poales</taxon>
        <taxon>Poaceae</taxon>
        <taxon>PACMAD clade</taxon>
        <taxon>Arundinoideae</taxon>
        <taxon>Arundineae</taxon>
        <taxon>Arundo</taxon>
    </lineage>
</organism>
<name>A0A0A9C122_ARUDO</name>
<proteinExistence type="predicted"/>
<evidence type="ECO:0000313" key="1">
    <source>
        <dbReference type="EMBL" id="JAD68123.1"/>
    </source>
</evidence>
<protein>
    <submittedName>
        <fullName evidence="1">Uncharacterized protein</fullName>
    </submittedName>
</protein>
<accession>A0A0A9C122</accession>
<dbReference type="EMBL" id="GBRH01229772">
    <property type="protein sequence ID" value="JAD68123.1"/>
    <property type="molecule type" value="Transcribed_RNA"/>
</dbReference>
<reference evidence="1" key="1">
    <citation type="submission" date="2014-09" db="EMBL/GenBank/DDBJ databases">
        <authorList>
            <person name="Magalhaes I.L.F."/>
            <person name="Oliveira U."/>
            <person name="Santos F.R."/>
            <person name="Vidigal T.H.D.A."/>
            <person name="Brescovit A.D."/>
            <person name="Santos A.J."/>
        </authorList>
    </citation>
    <scope>NUCLEOTIDE SEQUENCE</scope>
    <source>
        <tissue evidence="1">Shoot tissue taken approximately 20 cm above the soil surface</tissue>
    </source>
</reference>
<dbReference type="AlphaFoldDB" id="A0A0A9C122"/>